<dbReference type="EC" id="4.2.-.-" evidence="4"/>
<dbReference type="InterPro" id="IPR004369">
    <property type="entry name" value="Prolyl-tRNA_editing_YbaK/EbsC"/>
</dbReference>
<comment type="similarity">
    <text evidence="1 4">Belongs to the prolyl-tRNA editing family. YbaK/EbsC subfamily.</text>
</comment>
<dbReference type="NCBIfam" id="TIGR00011">
    <property type="entry name" value="YbaK_EbsC"/>
    <property type="match status" value="1"/>
</dbReference>
<evidence type="ECO:0000256" key="3">
    <source>
        <dbReference type="ARBA" id="ARBA00023239"/>
    </source>
</evidence>
<name>A0A843YPU8_9BURK</name>
<dbReference type="PANTHER" id="PTHR30411">
    <property type="entry name" value="CYTOPLASMIC PROTEIN"/>
    <property type="match status" value="1"/>
</dbReference>
<gene>
    <name evidence="6" type="primary">ybaK</name>
    <name evidence="6" type="ORF">GEV47_14155</name>
</gene>
<dbReference type="PANTHER" id="PTHR30411:SF0">
    <property type="entry name" value="CYS-TRNA(PRO)_CYS-TRNA(CYS) DEACYLASE YBAK"/>
    <property type="match status" value="1"/>
</dbReference>
<dbReference type="GO" id="GO:0002161">
    <property type="term" value="F:aminoacyl-tRNA deacylase activity"/>
    <property type="evidence" value="ECO:0007669"/>
    <property type="project" value="InterPro"/>
</dbReference>
<dbReference type="EMBL" id="WINI01000007">
    <property type="protein sequence ID" value="MQR01819.1"/>
    <property type="molecule type" value="Genomic_DNA"/>
</dbReference>
<sequence length="169" mass="18539">MAKKEHISVTPATQFLRQHGVVFSEHPYPYEEHGGTAVSSRALGVEEHHVVKTLIMQDEMASPCIVLMHGDRKVSTKNLARQIGCKSISPCKPEVAQRHSGYLIGGTSPFGTRKAMPVYIEQSILQLPQIYINGGRRGYLIGVAPQVIVDVLQAKEVQCAIDEGNSIHV</sequence>
<keyword evidence="7" id="KW-1185">Reference proteome</keyword>
<evidence type="ECO:0000256" key="1">
    <source>
        <dbReference type="ARBA" id="ARBA00009798"/>
    </source>
</evidence>
<organism evidence="6 7">
    <name type="scientific">Glaciimonas soli</name>
    <dbReference type="NCBI Taxonomy" id="2590999"/>
    <lineage>
        <taxon>Bacteria</taxon>
        <taxon>Pseudomonadati</taxon>
        <taxon>Pseudomonadota</taxon>
        <taxon>Betaproteobacteria</taxon>
        <taxon>Burkholderiales</taxon>
        <taxon>Oxalobacteraceae</taxon>
        <taxon>Glaciimonas</taxon>
    </lineage>
</organism>
<protein>
    <recommendedName>
        <fullName evidence="4">Cys-tRNA(Pro)/Cys-tRNA(Cys) deacylase</fullName>
        <ecNumber evidence="4">4.2.-.-</ecNumber>
    </recommendedName>
</protein>
<evidence type="ECO:0000313" key="6">
    <source>
        <dbReference type="EMBL" id="MQR01819.1"/>
    </source>
</evidence>
<dbReference type="GO" id="GO:0006412">
    <property type="term" value="P:translation"/>
    <property type="evidence" value="ECO:0007669"/>
    <property type="project" value="UniProtKB-KW"/>
</dbReference>
<accession>A0A843YPU8</accession>
<dbReference type="PIRSF" id="PIRSF006181">
    <property type="entry name" value="EbsC_YbaK"/>
    <property type="match status" value="1"/>
</dbReference>
<dbReference type="Pfam" id="PF04073">
    <property type="entry name" value="tRNA_edit"/>
    <property type="match status" value="1"/>
</dbReference>
<feature type="domain" description="YbaK/aminoacyl-tRNA synthetase-associated" evidence="5">
    <location>
        <begin position="40"/>
        <end position="148"/>
    </location>
</feature>
<comment type="caution">
    <text evidence="6">The sequence shown here is derived from an EMBL/GenBank/DDBJ whole genome shotgun (WGS) entry which is preliminary data.</text>
</comment>
<keyword evidence="3 4" id="KW-0456">Lyase</keyword>
<proteinExistence type="inferred from homology"/>
<dbReference type="InterPro" id="IPR007214">
    <property type="entry name" value="YbaK/aa-tRNA-synth-assoc-dom"/>
</dbReference>
<evidence type="ECO:0000259" key="5">
    <source>
        <dbReference type="Pfam" id="PF04073"/>
    </source>
</evidence>
<dbReference type="InterPro" id="IPR036754">
    <property type="entry name" value="YbaK/aa-tRNA-synt-asso_dom_sf"/>
</dbReference>
<dbReference type="GO" id="GO:0016829">
    <property type="term" value="F:lyase activity"/>
    <property type="evidence" value="ECO:0007669"/>
    <property type="project" value="UniProtKB-KW"/>
</dbReference>
<evidence type="ECO:0000313" key="7">
    <source>
        <dbReference type="Proteomes" id="UP000451565"/>
    </source>
</evidence>
<dbReference type="Gene3D" id="3.90.960.10">
    <property type="entry name" value="YbaK/aminoacyl-tRNA synthetase-associated domain"/>
    <property type="match status" value="1"/>
</dbReference>
<dbReference type="RefSeq" id="WP_153235406.1">
    <property type="nucleotide sequence ID" value="NZ_WINI01000007.1"/>
</dbReference>
<reference evidence="6 7" key="1">
    <citation type="submission" date="2019-10" db="EMBL/GenBank/DDBJ databases">
        <title>Glaciimonas soli sp. nov., a psychrophilic bacterium isolated from the forest soil of a high elevation mountain in Taiwan.</title>
        <authorList>
            <person name="Wang L.-T."/>
            <person name="Shieh W.Y."/>
        </authorList>
    </citation>
    <scope>NUCLEOTIDE SEQUENCE [LARGE SCALE GENOMIC DNA]</scope>
    <source>
        <strain evidence="6 7">GS1</strain>
    </source>
</reference>
<evidence type="ECO:0000256" key="4">
    <source>
        <dbReference type="PIRNR" id="PIRNR006181"/>
    </source>
</evidence>
<dbReference type="Proteomes" id="UP000451565">
    <property type="component" value="Unassembled WGS sequence"/>
</dbReference>
<dbReference type="AlphaFoldDB" id="A0A843YPU8"/>
<dbReference type="OrthoDB" id="9809296at2"/>
<keyword evidence="2 4" id="KW-0648">Protein biosynthesis</keyword>
<dbReference type="SUPFAM" id="SSF55826">
    <property type="entry name" value="YbaK/ProRS associated domain"/>
    <property type="match status" value="1"/>
</dbReference>
<evidence type="ECO:0000256" key="2">
    <source>
        <dbReference type="ARBA" id="ARBA00022917"/>
    </source>
</evidence>
<dbReference type="CDD" id="cd00002">
    <property type="entry name" value="YbaK_deacylase"/>
    <property type="match status" value="1"/>
</dbReference>